<dbReference type="AlphaFoldDB" id="A0A8H6X9C3"/>
<dbReference type="Proteomes" id="UP000620124">
    <property type="component" value="Unassembled WGS sequence"/>
</dbReference>
<organism evidence="2 3">
    <name type="scientific">Mycena venus</name>
    <dbReference type="NCBI Taxonomy" id="2733690"/>
    <lineage>
        <taxon>Eukaryota</taxon>
        <taxon>Fungi</taxon>
        <taxon>Dikarya</taxon>
        <taxon>Basidiomycota</taxon>
        <taxon>Agaricomycotina</taxon>
        <taxon>Agaricomycetes</taxon>
        <taxon>Agaricomycetidae</taxon>
        <taxon>Agaricales</taxon>
        <taxon>Marasmiineae</taxon>
        <taxon>Mycenaceae</taxon>
        <taxon>Mycena</taxon>
    </lineage>
</organism>
<evidence type="ECO:0000256" key="1">
    <source>
        <dbReference type="SAM" id="MobiDB-lite"/>
    </source>
</evidence>
<evidence type="ECO:0000313" key="3">
    <source>
        <dbReference type="Proteomes" id="UP000620124"/>
    </source>
</evidence>
<evidence type="ECO:0000313" key="2">
    <source>
        <dbReference type="EMBL" id="KAF7337038.1"/>
    </source>
</evidence>
<dbReference type="EMBL" id="JACAZI010000022">
    <property type="protein sequence ID" value="KAF7337038.1"/>
    <property type="molecule type" value="Genomic_DNA"/>
</dbReference>
<keyword evidence="3" id="KW-1185">Reference proteome</keyword>
<feature type="region of interest" description="Disordered" evidence="1">
    <location>
        <begin position="1"/>
        <end position="23"/>
    </location>
</feature>
<dbReference type="OrthoDB" id="10266825at2759"/>
<sequence length="124" mass="13955">MRYRFPGIHNSAGSTTGSVERKDSPDLHVKSWDVECLEHDFCHLFSVCLGIERRFREEDRMLIGRDAKLVVEGYFIPMIPRLANASSLKPISQFGADAEVVLTQHNSLLLDIRLEKSPDAEGGL</sequence>
<gene>
    <name evidence="2" type="ORF">MVEN_02140700</name>
</gene>
<comment type="caution">
    <text evidence="2">The sequence shown here is derived from an EMBL/GenBank/DDBJ whole genome shotgun (WGS) entry which is preliminary data.</text>
</comment>
<name>A0A8H6X9C3_9AGAR</name>
<accession>A0A8H6X9C3</accession>
<reference evidence="2" key="1">
    <citation type="submission" date="2020-05" db="EMBL/GenBank/DDBJ databases">
        <title>Mycena genomes resolve the evolution of fungal bioluminescence.</title>
        <authorList>
            <person name="Tsai I.J."/>
        </authorList>
    </citation>
    <scope>NUCLEOTIDE SEQUENCE</scope>
    <source>
        <strain evidence="2">CCC161011</strain>
    </source>
</reference>
<protein>
    <submittedName>
        <fullName evidence="2">Uncharacterized protein</fullName>
    </submittedName>
</protein>
<proteinExistence type="predicted"/>